<evidence type="ECO:0000313" key="2">
    <source>
        <dbReference type="EMBL" id="WIY27368.1"/>
    </source>
</evidence>
<sequence length="100" mass="10917">MKSFTEFHDEQQQLDEGIIRSGSVATFAARSASAGKKADQAYKRGLSSLSGPSDRDDLVEQLERINAALKSLLEGQLHQLQQARNHVALDTVGHLTNGKK</sequence>
<dbReference type="RefSeq" id="WP_270920487.1">
    <property type="nucleotide sequence ID" value="NZ_CP127247.1"/>
</dbReference>
<keyword evidence="3" id="KW-1185">Reference proteome</keyword>
<feature type="region of interest" description="Disordered" evidence="1">
    <location>
        <begin position="33"/>
        <end position="54"/>
    </location>
</feature>
<organism evidence="2 3">
    <name type="scientific">Parasedimentitalea psychrophila</name>
    <dbReference type="NCBI Taxonomy" id="2997337"/>
    <lineage>
        <taxon>Bacteria</taxon>
        <taxon>Pseudomonadati</taxon>
        <taxon>Pseudomonadota</taxon>
        <taxon>Alphaproteobacteria</taxon>
        <taxon>Rhodobacterales</taxon>
        <taxon>Paracoccaceae</taxon>
        <taxon>Parasedimentitalea</taxon>
    </lineage>
</organism>
<proteinExistence type="predicted"/>
<evidence type="ECO:0000256" key="1">
    <source>
        <dbReference type="SAM" id="MobiDB-lite"/>
    </source>
</evidence>
<evidence type="ECO:0000313" key="3">
    <source>
        <dbReference type="Proteomes" id="UP001238334"/>
    </source>
</evidence>
<name>A0A9Y2L3C2_9RHOB</name>
<dbReference type="KEGG" id="ppso:QPJ95_10900"/>
<dbReference type="EMBL" id="CP127247">
    <property type="protein sequence ID" value="WIY27368.1"/>
    <property type="molecule type" value="Genomic_DNA"/>
</dbReference>
<reference evidence="2 3" key="1">
    <citation type="submission" date="2023-06" db="EMBL/GenBank/DDBJ databases">
        <title>Parasedimentitalea psychrophila sp. nov., a psychrophilic bacterium isolated from deep-sea sediment.</title>
        <authorList>
            <person name="Li A."/>
        </authorList>
    </citation>
    <scope>NUCLEOTIDE SEQUENCE [LARGE SCALE GENOMIC DNA]</scope>
    <source>
        <strain evidence="2 3">QS115</strain>
    </source>
</reference>
<dbReference type="Proteomes" id="UP001238334">
    <property type="component" value="Chromosome"/>
</dbReference>
<protein>
    <submittedName>
        <fullName evidence="2">Uncharacterized protein</fullName>
    </submittedName>
</protein>
<gene>
    <name evidence="2" type="ORF">QPJ95_10900</name>
</gene>
<accession>A0A9Y2L3C2</accession>
<dbReference type="AlphaFoldDB" id="A0A9Y2L3C2"/>